<dbReference type="EMBL" id="CAJOBC010045310">
    <property type="protein sequence ID" value="CAF4158451.1"/>
    <property type="molecule type" value="Genomic_DNA"/>
</dbReference>
<evidence type="ECO:0000313" key="1">
    <source>
        <dbReference type="EMBL" id="CAF0801955.1"/>
    </source>
</evidence>
<evidence type="ECO:0000313" key="2">
    <source>
        <dbReference type="EMBL" id="CAF1316328.1"/>
    </source>
</evidence>
<dbReference type="Proteomes" id="UP000677228">
    <property type="component" value="Unassembled WGS sequence"/>
</dbReference>
<name>A0A815ELA7_9BILA</name>
<dbReference type="AlphaFoldDB" id="A0A815ELA7"/>
<evidence type="ECO:0000313" key="5">
    <source>
        <dbReference type="Proteomes" id="UP000663829"/>
    </source>
</evidence>
<accession>A0A815ELA7</accession>
<dbReference type="EMBL" id="CAJNOK010001256">
    <property type="protein sequence ID" value="CAF0801955.1"/>
    <property type="molecule type" value="Genomic_DNA"/>
</dbReference>
<dbReference type="Proteomes" id="UP000663829">
    <property type="component" value="Unassembled WGS sequence"/>
</dbReference>
<comment type="caution">
    <text evidence="2">The sequence shown here is derived from an EMBL/GenBank/DDBJ whole genome shotgun (WGS) entry which is preliminary data.</text>
</comment>
<gene>
    <name evidence="2" type="ORF">GPM918_LOCUS29250</name>
    <name evidence="1" type="ORF">OVA965_LOCUS4692</name>
    <name evidence="4" type="ORF">SRO942_LOCUS29817</name>
    <name evidence="3" type="ORF">TMI583_LOCUS4690</name>
</gene>
<protein>
    <submittedName>
        <fullName evidence="2">Uncharacterized protein</fullName>
    </submittedName>
</protein>
<proteinExistence type="predicted"/>
<dbReference type="Proteomes" id="UP000682733">
    <property type="component" value="Unassembled WGS sequence"/>
</dbReference>
<dbReference type="Proteomes" id="UP000681722">
    <property type="component" value="Unassembled WGS sequence"/>
</dbReference>
<evidence type="ECO:0000313" key="4">
    <source>
        <dbReference type="EMBL" id="CAF4158451.1"/>
    </source>
</evidence>
<reference evidence="2" key="1">
    <citation type="submission" date="2021-02" db="EMBL/GenBank/DDBJ databases">
        <authorList>
            <person name="Nowell W R."/>
        </authorList>
    </citation>
    <scope>NUCLEOTIDE SEQUENCE</scope>
</reference>
<dbReference type="OrthoDB" id="10043005at2759"/>
<organism evidence="2 5">
    <name type="scientific">Didymodactylos carnosus</name>
    <dbReference type="NCBI Taxonomy" id="1234261"/>
    <lineage>
        <taxon>Eukaryota</taxon>
        <taxon>Metazoa</taxon>
        <taxon>Spiralia</taxon>
        <taxon>Gnathifera</taxon>
        <taxon>Rotifera</taxon>
        <taxon>Eurotatoria</taxon>
        <taxon>Bdelloidea</taxon>
        <taxon>Philodinida</taxon>
        <taxon>Philodinidae</taxon>
        <taxon>Didymodactylos</taxon>
    </lineage>
</organism>
<dbReference type="EMBL" id="CAJNOQ010013189">
    <property type="protein sequence ID" value="CAF1316328.1"/>
    <property type="molecule type" value="Genomic_DNA"/>
</dbReference>
<evidence type="ECO:0000313" key="3">
    <source>
        <dbReference type="EMBL" id="CAF3585320.1"/>
    </source>
</evidence>
<sequence length="252" mass="27588">MDQNGDPIYSYLSEPTRNDYTLEPVARNSILQKSYQQEQHQMTNNWRSPGAKSVTDIEPQFRSLTAGEMVRLDDLTTASQNMNQMKNTNVSVGKEPSKLTSTSSTVGSSTAVSVTATSSTSIILPTQCYAYTNYVDSYRLITWVSCNYSPNDYSLVSGWYRFSYPGGTQLVTTPVTSTCICGAVYGAWWNGTLPTTAGATTTGNICISAGSGSTCNWAYSPVSVTNCNGYYVNYLIPLTASCCQYYRYCTTP</sequence>
<keyword evidence="5" id="KW-1185">Reference proteome</keyword>
<dbReference type="EMBL" id="CAJOBA010001256">
    <property type="protein sequence ID" value="CAF3585320.1"/>
    <property type="molecule type" value="Genomic_DNA"/>
</dbReference>